<evidence type="ECO:0000256" key="34">
    <source>
        <dbReference type="SAM" id="MobiDB-lite"/>
    </source>
</evidence>
<proteinExistence type="predicted"/>
<dbReference type="InterPro" id="IPR037102">
    <property type="entry name" value="Znf_lg_T-Ag_D1_dom_sf"/>
</dbReference>
<dbReference type="Gene3D" id="3.40.50.300">
    <property type="entry name" value="P-loop containing nucleotide triphosphate hydrolases"/>
    <property type="match status" value="1"/>
</dbReference>
<feature type="region of interest" description="Disordered" evidence="34">
    <location>
        <begin position="80"/>
        <end position="101"/>
    </location>
</feature>
<evidence type="ECO:0000256" key="7">
    <source>
        <dbReference type="ARBA" id="ARBA00022562"/>
    </source>
</evidence>
<dbReference type="InterPro" id="IPR016392">
    <property type="entry name" value="Lg_T_Ag_polyomavir"/>
</dbReference>
<comment type="catalytic activity">
    <reaction evidence="28">
        <text>Couples ATP hydrolysis with the unwinding of duplex DNA by translocating in the 3'-5' direction.</text>
        <dbReference type="EC" id="5.6.2.4"/>
    </reaction>
</comment>
<evidence type="ECO:0000256" key="20">
    <source>
        <dbReference type="ARBA" id="ARBA00022990"/>
    </source>
</evidence>
<evidence type="ECO:0000256" key="16">
    <source>
        <dbReference type="ARBA" id="ARBA00022830"/>
    </source>
</evidence>
<evidence type="ECO:0000256" key="33">
    <source>
        <dbReference type="PROSITE-ProRule" id="PRU00671"/>
    </source>
</evidence>
<evidence type="ECO:0000256" key="1">
    <source>
        <dbReference type="ARBA" id="ARBA00001946"/>
    </source>
</evidence>
<comment type="catalytic activity">
    <reaction evidence="31">
        <text>ATP + H2O = ADP + phosphate + H(+)</text>
        <dbReference type="Rhea" id="RHEA:13065"/>
        <dbReference type="ChEBI" id="CHEBI:15377"/>
        <dbReference type="ChEBI" id="CHEBI:15378"/>
        <dbReference type="ChEBI" id="CHEBI:30616"/>
        <dbReference type="ChEBI" id="CHEBI:43474"/>
        <dbReference type="ChEBI" id="CHEBI:456216"/>
        <dbReference type="EC" id="5.6.2.4"/>
    </reaction>
</comment>
<dbReference type="SUPFAM" id="SSF52540">
    <property type="entry name" value="P-loop containing nucleoside triphosphate hydrolases"/>
    <property type="match status" value="1"/>
</dbReference>
<dbReference type="Gene3D" id="1.20.1050.70">
    <property type="entry name" value="Large T antigen, SV40, domain 3"/>
    <property type="match status" value="1"/>
</dbReference>
<keyword evidence="4" id="KW-1121">Modulation of host cell cycle by virus</keyword>
<dbReference type="GO" id="GO:0042025">
    <property type="term" value="C:host cell nucleus"/>
    <property type="evidence" value="ECO:0007669"/>
    <property type="project" value="UniProtKB-SubCell"/>
</dbReference>
<dbReference type="EMBL" id="MK443498">
    <property type="protein sequence ID" value="QBR53201.1"/>
    <property type="molecule type" value="Genomic_DNA"/>
</dbReference>
<evidence type="ECO:0000256" key="19">
    <source>
        <dbReference type="ARBA" id="ARBA00022842"/>
    </source>
</evidence>
<dbReference type="PROSITE" id="PS51206">
    <property type="entry name" value="SF3_HELICASE_1"/>
    <property type="match status" value="1"/>
</dbReference>
<comment type="subcellular location">
    <subcellularLocation>
        <location evidence="2">Host nucleus</location>
    </subcellularLocation>
</comment>
<dbReference type="GO" id="GO:0006260">
    <property type="term" value="P:DNA replication"/>
    <property type="evidence" value="ECO:0007669"/>
    <property type="project" value="UniProtKB-KW"/>
</dbReference>
<dbReference type="InterPro" id="IPR003133">
    <property type="entry name" value="T_Ag_DNA-bd"/>
</dbReference>
<keyword evidence="15" id="KW-0347">Helicase</keyword>
<evidence type="ECO:0000256" key="9">
    <source>
        <dbReference type="ARBA" id="ARBA00022632"/>
    </source>
</evidence>
<evidence type="ECO:0000256" key="29">
    <source>
        <dbReference type="ARBA" id="ARBA00034808"/>
    </source>
</evidence>
<evidence type="ECO:0000256" key="17">
    <source>
        <dbReference type="ARBA" id="ARBA00022833"/>
    </source>
</evidence>
<feature type="compositionally biased region" description="Basic and acidic residues" evidence="34">
    <location>
        <begin position="90"/>
        <end position="101"/>
    </location>
</feature>
<dbReference type="InterPro" id="IPR017910">
    <property type="entry name" value="Znf_lg_T-Ag_D1-typ"/>
</dbReference>
<evidence type="ECO:0000256" key="8">
    <source>
        <dbReference type="ARBA" id="ARBA00022581"/>
    </source>
</evidence>
<feature type="domain" description="T-ag OBD" evidence="37">
    <location>
        <begin position="185"/>
        <end position="305"/>
    </location>
</feature>
<evidence type="ECO:0000259" key="38">
    <source>
        <dbReference type="PROSITE" id="PS51341"/>
    </source>
</evidence>
<dbReference type="InterPro" id="IPR001623">
    <property type="entry name" value="DnaJ_domain"/>
</dbReference>
<evidence type="ECO:0000259" key="36">
    <source>
        <dbReference type="PROSITE" id="PS51206"/>
    </source>
</evidence>
<evidence type="ECO:0000313" key="40">
    <source>
        <dbReference type="Proteomes" id="UP000503387"/>
    </source>
</evidence>
<dbReference type="GO" id="GO:0016787">
    <property type="term" value="F:hydrolase activity"/>
    <property type="evidence" value="ECO:0007669"/>
    <property type="project" value="UniProtKB-KW"/>
</dbReference>
<feature type="domain" description="T-ag D1-type" evidence="38">
    <location>
        <begin position="312"/>
        <end position="404"/>
    </location>
</feature>
<dbReference type="EC" id="5.6.2.4" evidence="29"/>
<evidence type="ECO:0000256" key="23">
    <source>
        <dbReference type="ARBA" id="ARBA00023258"/>
    </source>
</evidence>
<evidence type="ECO:0000256" key="6">
    <source>
        <dbReference type="ARBA" id="ARBA00022553"/>
    </source>
</evidence>
<keyword evidence="24" id="KW-0899">Viral immunoevasion</keyword>
<dbReference type="InterPro" id="IPR036869">
    <property type="entry name" value="J_dom_sf"/>
</dbReference>
<dbReference type="PIRSF" id="PIRSF003368">
    <property type="entry name" value="Large_T_antigen_polyomaV"/>
    <property type="match status" value="1"/>
</dbReference>
<dbReference type="Gene3D" id="1.10.287.110">
    <property type="entry name" value="DnaJ domain"/>
    <property type="match status" value="1"/>
</dbReference>
<evidence type="ECO:0000256" key="30">
    <source>
        <dbReference type="ARBA" id="ARBA00045019"/>
    </source>
</evidence>
<feature type="compositionally biased region" description="Polar residues" evidence="34">
    <location>
        <begin position="157"/>
        <end position="169"/>
    </location>
</feature>
<keyword evidence="6" id="KW-0597">Phosphoprotein</keyword>
<evidence type="ECO:0000256" key="13">
    <source>
        <dbReference type="ARBA" id="ARBA00022771"/>
    </source>
</evidence>
<dbReference type="PROSITE" id="PS51341">
    <property type="entry name" value="ZF_LTAG_D1"/>
    <property type="match status" value="1"/>
</dbReference>
<evidence type="ECO:0000256" key="5">
    <source>
        <dbReference type="ARBA" id="ARBA00022518"/>
    </source>
</evidence>
<evidence type="ECO:0000256" key="22">
    <source>
        <dbReference type="ARBA" id="ARBA00023235"/>
    </source>
</evidence>
<dbReference type="SMART" id="SM00271">
    <property type="entry name" value="DnaJ"/>
    <property type="match status" value="1"/>
</dbReference>
<comment type="cofactor">
    <cofactor evidence="1">
        <name>Mg(2+)</name>
        <dbReference type="ChEBI" id="CHEBI:18420"/>
    </cofactor>
</comment>
<evidence type="ECO:0000256" key="2">
    <source>
        <dbReference type="ARBA" id="ARBA00004147"/>
    </source>
</evidence>
<evidence type="ECO:0000256" key="15">
    <source>
        <dbReference type="ARBA" id="ARBA00022806"/>
    </source>
</evidence>
<evidence type="ECO:0000256" key="26">
    <source>
        <dbReference type="ARBA" id="ARBA00023318"/>
    </source>
</evidence>
<evidence type="ECO:0000256" key="11">
    <source>
        <dbReference type="ARBA" id="ARBA00022723"/>
    </source>
</evidence>
<dbReference type="CDD" id="cd06257">
    <property type="entry name" value="DnaJ"/>
    <property type="match status" value="1"/>
</dbReference>
<evidence type="ECO:0000256" key="4">
    <source>
        <dbReference type="ARBA" id="ARBA00022504"/>
    </source>
</evidence>
<keyword evidence="26" id="KW-1096">Inhibition of host JAK1 by virus</keyword>
<feature type="domain" description="J" evidence="35">
    <location>
        <begin position="12"/>
        <end position="67"/>
    </location>
</feature>
<keyword evidence="5" id="KW-0244">Early protein</keyword>
<organism evidence="39 40">
    <name type="scientific">Tree shrew polyomavirus 1</name>
    <dbReference type="NCBI Taxonomy" id="2562517"/>
    <lineage>
        <taxon>Viruses</taxon>
        <taxon>Monodnaviria</taxon>
        <taxon>Shotokuvirae</taxon>
        <taxon>Cossaviricota</taxon>
        <taxon>Papovaviricetes</taxon>
        <taxon>Sepolyvirales</taxon>
        <taxon>Polyomaviridae</taxon>
        <taxon>Alphapolyomavirus</taxon>
        <taxon>Alphapolyomavirus tubelangeri</taxon>
    </lineage>
</organism>
<evidence type="ECO:0000256" key="3">
    <source>
        <dbReference type="ARBA" id="ARBA00018805"/>
    </source>
</evidence>
<keyword evidence="20" id="KW-0007">Acetylation</keyword>
<evidence type="ECO:0000256" key="14">
    <source>
        <dbReference type="ARBA" id="ARBA00022801"/>
    </source>
</evidence>
<evidence type="ECO:0000256" key="27">
    <source>
        <dbReference type="ARBA" id="ARBA00026077"/>
    </source>
</evidence>
<accession>A0A6P1E072</accession>
<dbReference type="Gene3D" id="1.10.10.510">
    <property type="entry name" value="Zinc finger, large T-antigen D1 domain"/>
    <property type="match status" value="1"/>
</dbReference>
<name>A0A6P1E072_9POLY</name>
<evidence type="ECO:0000256" key="21">
    <source>
        <dbReference type="ARBA" id="ARBA00023125"/>
    </source>
</evidence>
<dbReference type="InterPro" id="IPR014015">
    <property type="entry name" value="Helicase_SF3_DNA-vir"/>
</dbReference>
<dbReference type="Gene3D" id="3.40.1310.20">
    <property type="match status" value="1"/>
</dbReference>
<keyword evidence="25" id="KW-1078">G1/S host cell cycle checkpoint dysregulation by virus</keyword>
<dbReference type="SUPFAM" id="SSF46565">
    <property type="entry name" value="Chaperone J-domain"/>
    <property type="match status" value="1"/>
</dbReference>
<comment type="subunit">
    <text evidence="27">Forms homohexamers in the presence of ATP. Interacts with host HDAC1. Interacts (via LXCXE domain) with host RB1; the interaction induces the aberrant dissociation of RB1-E2F1 complex thereby disrupting RB1's activity. Interacts (via LXCXE domain) with host pRB-related proteins RBL1 and RBL2. Interacts (via C-terminus) with host TOP1 and POLA1 allowing DNA replication. Interacts with host preinitiation complex components TBP, TFIIA and TFIID to regulate transcription initiation.</text>
</comment>
<dbReference type="GO" id="GO:0039502">
    <property type="term" value="P:symbiont-mediated suppression of host type I interferon-mediated signaling pathway"/>
    <property type="evidence" value="ECO:0007669"/>
    <property type="project" value="UniProtKB-KW"/>
</dbReference>
<dbReference type="KEGG" id="vg:80533938"/>
<dbReference type="RefSeq" id="YP_010796447.1">
    <property type="nucleotide sequence ID" value="NC_076027.1"/>
</dbReference>
<keyword evidence="13 33" id="KW-0863">Zinc-finger</keyword>
<evidence type="ECO:0000256" key="28">
    <source>
        <dbReference type="ARBA" id="ARBA00034617"/>
    </source>
</evidence>
<keyword evidence="23" id="KW-0922">Interferon antiviral system evasion</keyword>
<dbReference type="PROSITE" id="PS50076">
    <property type="entry name" value="DNAJ_2"/>
    <property type="match status" value="1"/>
</dbReference>
<evidence type="ECO:0000256" key="32">
    <source>
        <dbReference type="PROSITE-ProRule" id="PRU00620"/>
    </source>
</evidence>
<evidence type="ECO:0000256" key="18">
    <source>
        <dbReference type="ARBA" id="ARBA00022840"/>
    </source>
</evidence>
<dbReference type="GO" id="GO:0039645">
    <property type="term" value="P:symbiont-mediated perturbation of host cell cycle G1/S transition checkpoint"/>
    <property type="evidence" value="ECO:0007669"/>
    <property type="project" value="UniProtKB-KW"/>
</dbReference>
<dbReference type="GO" id="GO:0052170">
    <property type="term" value="P:symbiont-mediated suppression of host innate immune response"/>
    <property type="evidence" value="ECO:0007669"/>
    <property type="project" value="UniProtKB-KW"/>
</dbReference>
<evidence type="ECO:0000259" key="35">
    <source>
        <dbReference type="PROSITE" id="PS50076"/>
    </source>
</evidence>
<keyword evidence="18" id="KW-0067">ATP-binding</keyword>
<evidence type="ECO:0000256" key="24">
    <source>
        <dbReference type="ARBA" id="ARBA00023280"/>
    </source>
</evidence>
<dbReference type="SUPFAM" id="SSF55464">
    <property type="entry name" value="Origin of replication-binding domain, RBD-like"/>
    <property type="match status" value="1"/>
</dbReference>
<keyword evidence="17" id="KW-0862">Zinc</keyword>
<evidence type="ECO:0000256" key="12">
    <source>
        <dbReference type="ARBA" id="ARBA00022741"/>
    </source>
</evidence>
<dbReference type="GO" id="GO:0008270">
    <property type="term" value="F:zinc ion binding"/>
    <property type="evidence" value="ECO:0007669"/>
    <property type="project" value="UniProtKB-KW"/>
</dbReference>
<dbReference type="GO" id="GO:0039576">
    <property type="term" value="P:symbiont-mediated suppression of host JAK-STAT cascade via inhibition of JAK1 activity"/>
    <property type="evidence" value="ECO:0007669"/>
    <property type="project" value="UniProtKB-KW"/>
</dbReference>
<evidence type="ECO:0000256" key="25">
    <source>
        <dbReference type="ARBA" id="ARBA00023309"/>
    </source>
</evidence>
<evidence type="ECO:0000259" key="37">
    <source>
        <dbReference type="PROSITE" id="PS51287"/>
    </source>
</evidence>
<protein>
    <recommendedName>
        <fullName evidence="3">Large T antigen</fullName>
        <ecNumber evidence="29">5.6.2.4</ecNumber>
    </recommendedName>
    <alternativeName>
        <fullName evidence="30">DNA 3'-5' helicase large T antigen</fullName>
    </alternativeName>
</protein>
<keyword evidence="16" id="KW-1114">Inhibition of host interferon signaling pathway by virus</keyword>
<keyword evidence="21 32" id="KW-0238">DNA-binding</keyword>
<dbReference type="Pfam" id="PF06431">
    <property type="entry name" value="Polyoma_lg_T_C"/>
    <property type="match status" value="1"/>
</dbReference>
<keyword evidence="22" id="KW-0413">Isomerase</keyword>
<dbReference type="InterPro" id="IPR027417">
    <property type="entry name" value="P-loop_NTPase"/>
</dbReference>
<keyword evidence="14" id="KW-0378">Hydrolase</keyword>
<evidence type="ECO:0000256" key="10">
    <source>
        <dbReference type="ARBA" id="ARBA00022705"/>
    </source>
</evidence>
<dbReference type="Proteomes" id="UP000503387">
    <property type="component" value="Segment"/>
</dbReference>
<keyword evidence="9" id="KW-1090">Inhibition of host innate immune response by virus</keyword>
<keyword evidence="7" id="KW-1048">Host nucleus</keyword>
<dbReference type="PROSITE" id="PS51287">
    <property type="entry name" value="T_AG_OBD"/>
    <property type="match status" value="1"/>
</dbReference>
<sequence>MDQALSTAERHELMDLLKLTRAAYGNISLMKRQYKKVSKEYHPDKGGDPQKMQRLNELFQKLQVTLLEVRSECGLSSSACEDDDMCASGSEERIPKKRPRTEDSTWARWFREFMESRKKEFEDDLLCSETLSSSEEEPGPSNQDSGFQETFGESFEEQPTQSQASFSSTPPKKKRREEPVPDDFPTELFQYLSHAIYSNKTMSAFLVYTTLEKGKTLYRSIDKSKIQVDFKSSFKVKTQDLEACLLFLVTVTKHRVSAVKHFCLAQCTVSFVHCKGVIKPVELYRTLSKEPYILLEENKPGISVFDFEEGKEQGVNWQQLCIYAQKAGIQDVLLLLGIYCDFAVEPSTCKKCQKRSHKFHYNYHAEHHANACLFLDCKSQRNICQQAVDQVLAAKRLKLIECSRVELLEDRFKEIFEEMDCALGGSVEIYKYMAAVAWYTCLLPNIWDTLEKIIQLITEAVPKKRNVLFKGPINSGKTTFASALMHLFEGKSLNLNIPADKLAFELGVAIDQFCVIFDDCKGQIPLDKHLSTGQGISNLDNLRDYLDGTIKVNLEKKHVNKRSQVFPPCIMTMNEYLLPPTVGCRFALHVHFKPKPNLKKSLEQCEFLVKERLLNSGITMLLLLLWYSPVASFTSGLQEKVVFYKELLEKHVSISNFTKMQENILQGENPLKCIVVEETEEETVQ</sequence>
<keyword evidence="11" id="KW-0479">Metal-binding</keyword>
<keyword evidence="12" id="KW-0547">Nucleotide-binding</keyword>
<dbReference type="InterPro" id="IPR010932">
    <property type="entry name" value="Lg_T_Ag_Polyomavir_C"/>
</dbReference>
<dbReference type="GeneID" id="80533938"/>
<keyword evidence="19" id="KW-0460">Magnesium</keyword>
<feature type="DNA-binding region" description="T-ag OBD" evidence="32">
    <location>
        <begin position="185"/>
        <end position="305"/>
    </location>
</feature>
<feature type="region of interest" description="Disordered" evidence="34">
    <location>
        <begin position="129"/>
        <end position="181"/>
    </location>
</feature>
<evidence type="ECO:0000256" key="31">
    <source>
        <dbReference type="ARBA" id="ARBA00048988"/>
    </source>
</evidence>
<evidence type="ECO:0000313" key="39">
    <source>
        <dbReference type="EMBL" id="QBR53201.1"/>
    </source>
</evidence>
<keyword evidence="10" id="KW-0235">DNA replication</keyword>
<dbReference type="GO" id="GO:0003688">
    <property type="term" value="F:DNA replication origin binding"/>
    <property type="evidence" value="ECO:0007669"/>
    <property type="project" value="InterPro"/>
</dbReference>
<keyword evidence="40" id="KW-1185">Reference proteome</keyword>
<dbReference type="GO" id="GO:0005524">
    <property type="term" value="F:ATP binding"/>
    <property type="evidence" value="ECO:0007669"/>
    <property type="project" value="UniProtKB-KW"/>
</dbReference>
<reference evidence="39 40" key="1">
    <citation type="journal article" date="2019" name="Virol. J.">
        <title>Detection and genome characterization of two novel papillomaviruses and a novel polyomavirus in tree shrew (Tupaia belangeri chinensis) in China.</title>
        <authorList>
            <person name="Liu P."/>
            <person name="Qiu Y."/>
            <person name="Xing C."/>
            <person name="Zhou J.H."/>
            <person name="Yang W.H."/>
            <person name="Wang Q."/>
            <person name="Li J.Y."/>
            <person name="Han X."/>
            <person name="Zhang Y.Z."/>
            <person name="Ge X.Y."/>
        </authorList>
    </citation>
    <scope>NUCLEOTIDE SEQUENCE [LARGE SCALE GENOMIC DNA]</scope>
</reference>
<dbReference type="Pfam" id="PF02217">
    <property type="entry name" value="T_Ag_DNA_bind"/>
    <property type="match status" value="1"/>
</dbReference>
<dbReference type="GO" id="GO:0043138">
    <property type="term" value="F:3'-5' DNA helicase activity"/>
    <property type="evidence" value="ECO:0007669"/>
    <property type="project" value="UniProtKB-EC"/>
</dbReference>
<feature type="domain" description="SF3 helicase" evidence="36">
    <location>
        <begin position="427"/>
        <end position="605"/>
    </location>
</feature>
<keyword evidence="8" id="KW-0945">Host-virus interaction</keyword>